<accession>A0ABU2YMZ0</accession>
<comment type="caution">
    <text evidence="3">The sequence shown here is derived from an EMBL/GenBank/DDBJ whole genome shotgun (WGS) entry which is preliminary data.</text>
</comment>
<evidence type="ECO:0000313" key="4">
    <source>
        <dbReference type="Proteomes" id="UP001259492"/>
    </source>
</evidence>
<evidence type="ECO:0000313" key="3">
    <source>
        <dbReference type="EMBL" id="MDT0559534.1"/>
    </source>
</evidence>
<gene>
    <name evidence="3" type="ORF">RM697_12795</name>
</gene>
<name>A0ABU2YMZ0_9FLAO</name>
<feature type="transmembrane region" description="Helical" evidence="1">
    <location>
        <begin position="53"/>
        <end position="84"/>
    </location>
</feature>
<dbReference type="Proteomes" id="UP001259492">
    <property type="component" value="Unassembled WGS sequence"/>
</dbReference>
<feature type="domain" description="DUF6787" evidence="2">
    <location>
        <begin position="18"/>
        <end position="96"/>
    </location>
</feature>
<dbReference type="RefSeq" id="WP_311428297.1">
    <property type="nucleotide sequence ID" value="NZ_JAVRIA010000009.1"/>
</dbReference>
<dbReference type="GO" id="GO:0016740">
    <property type="term" value="F:transferase activity"/>
    <property type="evidence" value="ECO:0007669"/>
    <property type="project" value="UniProtKB-KW"/>
</dbReference>
<organism evidence="3 4">
    <name type="scientific">Microcosmobacter mediterraneus</name>
    <dbReference type="NCBI Taxonomy" id="3075607"/>
    <lineage>
        <taxon>Bacteria</taxon>
        <taxon>Pseudomonadati</taxon>
        <taxon>Bacteroidota</taxon>
        <taxon>Flavobacteriia</taxon>
        <taxon>Flavobacteriales</taxon>
        <taxon>Flavobacteriaceae</taxon>
        <taxon>Microcosmobacter</taxon>
    </lineage>
</organism>
<feature type="transmembrane region" description="Helical" evidence="1">
    <location>
        <begin position="12"/>
        <end position="33"/>
    </location>
</feature>
<dbReference type="InterPro" id="IPR046714">
    <property type="entry name" value="DUF6787"/>
</dbReference>
<dbReference type="EMBL" id="JAVRIA010000009">
    <property type="protein sequence ID" value="MDT0559534.1"/>
    <property type="molecule type" value="Genomic_DNA"/>
</dbReference>
<keyword evidence="1" id="KW-0812">Transmembrane</keyword>
<evidence type="ECO:0000259" key="2">
    <source>
        <dbReference type="Pfam" id="PF20584"/>
    </source>
</evidence>
<keyword evidence="4" id="KW-1185">Reference proteome</keyword>
<sequence length="101" mass="12115">MEKLKKRWGISSNLQVILILIVFAVTGSSSIYVTKPILNFFGIVKTNFDYTAFYYFLKILLVFPVYQVLLVFFGWIFGQFNFFWNFEKKMLSRLGFKRWLK</sequence>
<dbReference type="Pfam" id="PF20584">
    <property type="entry name" value="DUF6787"/>
    <property type="match status" value="1"/>
</dbReference>
<evidence type="ECO:0000256" key="1">
    <source>
        <dbReference type="SAM" id="Phobius"/>
    </source>
</evidence>
<keyword evidence="1" id="KW-0472">Membrane</keyword>
<proteinExistence type="predicted"/>
<reference evidence="3 4" key="1">
    <citation type="submission" date="2023-09" db="EMBL/GenBank/DDBJ databases">
        <authorList>
            <person name="Rey-Velasco X."/>
        </authorList>
    </citation>
    <scope>NUCLEOTIDE SEQUENCE [LARGE SCALE GENOMIC DNA]</scope>
    <source>
        <strain evidence="3 4">W332</strain>
    </source>
</reference>
<keyword evidence="1" id="KW-1133">Transmembrane helix</keyword>
<protein>
    <submittedName>
        <fullName evidence="3">Diacylglyceryl transferase</fullName>
    </submittedName>
</protein>
<keyword evidence="3" id="KW-0808">Transferase</keyword>